<dbReference type="PANTHER" id="PTHR33048:SF157">
    <property type="entry name" value="INTEGRAL MEMBRANE PROTEIN"/>
    <property type="match status" value="1"/>
</dbReference>
<evidence type="ECO:0000256" key="3">
    <source>
        <dbReference type="ARBA" id="ARBA00022989"/>
    </source>
</evidence>
<dbReference type="InterPro" id="IPR052337">
    <property type="entry name" value="SAT4-like"/>
</dbReference>
<dbReference type="InterPro" id="IPR049326">
    <property type="entry name" value="Rhodopsin_dom_fungi"/>
</dbReference>
<keyword evidence="4 6" id="KW-0472">Membrane</keyword>
<dbReference type="PANTHER" id="PTHR33048">
    <property type="entry name" value="PTH11-LIKE INTEGRAL MEMBRANE PROTEIN (AFU_ORTHOLOGUE AFUA_5G11245)"/>
    <property type="match status" value="1"/>
</dbReference>
<dbReference type="OrthoDB" id="5393606at2759"/>
<dbReference type="AlphaFoldDB" id="A0A1D9QBH3"/>
<evidence type="ECO:0000256" key="5">
    <source>
        <dbReference type="ARBA" id="ARBA00038359"/>
    </source>
</evidence>
<reference evidence="9" key="1">
    <citation type="journal article" date="2017" name="Genome Biol. Evol.">
        <title>The complete genome sequence of the phytopathogenic fungus Sclerotinia sclerotiorum reveals insights into the genome architecture of broad host range pathogens.</title>
        <authorList>
            <person name="Derbyshire M."/>
            <person name="Denton-Giles M."/>
            <person name="Hegedus D."/>
            <person name="Seifbarghy S."/>
            <person name="Rollins J."/>
            <person name="van Kan J."/>
            <person name="Seidl M.F."/>
            <person name="Faino L."/>
            <person name="Mbengue M."/>
            <person name="Navaud O."/>
            <person name="Raffaele S."/>
            <person name="Hammond-Kosack K."/>
            <person name="Heard S."/>
            <person name="Oliver R."/>
        </authorList>
    </citation>
    <scope>NUCLEOTIDE SEQUENCE [LARGE SCALE GENOMIC DNA]</scope>
    <source>
        <strain evidence="9">ATCC 18683 / 1980 / Ss-1</strain>
    </source>
</reference>
<evidence type="ECO:0000313" key="9">
    <source>
        <dbReference type="Proteomes" id="UP000177798"/>
    </source>
</evidence>
<evidence type="ECO:0000313" key="8">
    <source>
        <dbReference type="EMBL" id="APA12305.1"/>
    </source>
</evidence>
<evidence type="ECO:0000256" key="2">
    <source>
        <dbReference type="ARBA" id="ARBA00022692"/>
    </source>
</evidence>
<accession>A0A1D9QBH3</accession>
<evidence type="ECO:0000256" key="6">
    <source>
        <dbReference type="SAM" id="Phobius"/>
    </source>
</evidence>
<gene>
    <name evidence="8" type="ORF">sscle_09g070750</name>
</gene>
<dbReference type="VEuPathDB" id="FungiDB:sscle_09g070750"/>
<dbReference type="Pfam" id="PF20684">
    <property type="entry name" value="Fung_rhodopsin"/>
    <property type="match status" value="1"/>
</dbReference>
<feature type="transmembrane region" description="Helical" evidence="6">
    <location>
        <begin position="109"/>
        <end position="133"/>
    </location>
</feature>
<dbReference type="EMBL" id="CP017822">
    <property type="protein sequence ID" value="APA12305.1"/>
    <property type="molecule type" value="Genomic_DNA"/>
</dbReference>
<evidence type="ECO:0000256" key="1">
    <source>
        <dbReference type="ARBA" id="ARBA00004141"/>
    </source>
</evidence>
<comment type="similarity">
    <text evidence="5">Belongs to the SAT4 family.</text>
</comment>
<organism evidence="8 9">
    <name type="scientific">Sclerotinia sclerotiorum (strain ATCC 18683 / 1980 / Ss-1)</name>
    <name type="common">White mold</name>
    <name type="synonym">Whetzelinia sclerotiorum</name>
    <dbReference type="NCBI Taxonomy" id="665079"/>
    <lineage>
        <taxon>Eukaryota</taxon>
        <taxon>Fungi</taxon>
        <taxon>Dikarya</taxon>
        <taxon>Ascomycota</taxon>
        <taxon>Pezizomycotina</taxon>
        <taxon>Leotiomycetes</taxon>
        <taxon>Helotiales</taxon>
        <taxon>Sclerotiniaceae</taxon>
        <taxon>Sclerotinia</taxon>
    </lineage>
</organism>
<protein>
    <recommendedName>
        <fullName evidence="7">Rhodopsin domain-containing protein</fullName>
    </recommendedName>
</protein>
<dbReference type="Proteomes" id="UP000177798">
    <property type="component" value="Chromosome 9"/>
</dbReference>
<comment type="subcellular location">
    <subcellularLocation>
        <location evidence="1">Membrane</location>
        <topology evidence="1">Multi-pass membrane protein</topology>
    </subcellularLocation>
</comment>
<keyword evidence="3 6" id="KW-1133">Transmembrane helix</keyword>
<feature type="transmembrane region" description="Helical" evidence="6">
    <location>
        <begin position="34"/>
        <end position="54"/>
    </location>
</feature>
<feature type="domain" description="Rhodopsin" evidence="7">
    <location>
        <begin position="73"/>
        <end position="176"/>
    </location>
</feature>
<evidence type="ECO:0000256" key="4">
    <source>
        <dbReference type="ARBA" id="ARBA00023136"/>
    </source>
</evidence>
<evidence type="ECO:0000259" key="7">
    <source>
        <dbReference type="Pfam" id="PF20684"/>
    </source>
</evidence>
<name>A0A1D9QBH3_SCLS1</name>
<keyword evidence="2 6" id="KW-0812">Transmembrane</keyword>
<proteinExistence type="inferred from homology"/>
<dbReference type="GO" id="GO:0016020">
    <property type="term" value="C:membrane"/>
    <property type="evidence" value="ECO:0007669"/>
    <property type="project" value="UniProtKB-SubCell"/>
</dbReference>
<sequence>MIVSTFLPILALIAVALRFNVRRIQKTALKSDDWIMISAALLVTGMSICGILGVTKKIWGHYLNADSIPILFRSITYEAKLLNIFQYIQVGAIATIKIFHLKTNTGTKLAVYGVFLLASIGLAASITRAAYIIQMFRVAQLDPDADSRLGDTLIIFWSNLEASVCLLAVNLPSLWAYKTLLPPTQFLASVRSFIAIQFGRSTTLNQASHEIVIPDNRFENSSSSVANMCANNNWVDVYAMHELESQNQHIAVPEGAILVDSHVLLTTQNKNVRGHE</sequence>